<dbReference type="Proteomes" id="UP001501321">
    <property type="component" value="Unassembled WGS sequence"/>
</dbReference>
<protein>
    <submittedName>
        <fullName evidence="2">COG3650 family protein</fullName>
    </submittedName>
</protein>
<evidence type="ECO:0000313" key="2">
    <source>
        <dbReference type="EMBL" id="GAA4494300.1"/>
    </source>
</evidence>
<dbReference type="RefSeq" id="WP_345009866.1">
    <property type="nucleotide sequence ID" value="NZ_BAABFC010000003.1"/>
</dbReference>
<reference evidence="3" key="1">
    <citation type="journal article" date="2019" name="Int. J. Syst. Evol. Microbiol.">
        <title>The Global Catalogue of Microorganisms (GCM) 10K type strain sequencing project: providing services to taxonomists for standard genome sequencing and annotation.</title>
        <authorList>
            <consortium name="The Broad Institute Genomics Platform"/>
            <consortium name="The Broad Institute Genome Sequencing Center for Infectious Disease"/>
            <person name="Wu L."/>
            <person name="Ma J."/>
        </authorList>
    </citation>
    <scope>NUCLEOTIDE SEQUENCE [LARGE SCALE GENOMIC DNA]</scope>
    <source>
        <strain evidence="3">JCM 32226</strain>
    </source>
</reference>
<organism evidence="2 3">
    <name type="scientific">Pseudaeromonas paramecii</name>
    <dbReference type="NCBI Taxonomy" id="2138166"/>
    <lineage>
        <taxon>Bacteria</taxon>
        <taxon>Pseudomonadati</taxon>
        <taxon>Pseudomonadota</taxon>
        <taxon>Gammaproteobacteria</taxon>
        <taxon>Aeromonadales</taxon>
        <taxon>Aeromonadaceae</taxon>
        <taxon>Pseudaeromonas</taxon>
    </lineage>
</organism>
<name>A0ABP8PXR5_9GAMM</name>
<sequence length="508" mass="54404">MRFLPLTGCLALLLAACSHQATVTAPSQASESRAPANPASAAPGVALLRGTLSAQGGEARFSPCGSQQTWQLQPDGSLTQAWQALGQPATAYVELYGNLTLGESRDSPLRLTSKRLNRLSATHIQQACSETAADSRLLLAGEEPAPWAFQLTGNRGVFTTDGLSRTLQLQDQQGQTSGAQQMELMAADGRQAKLSLTPGLCTTDGGQQAWGWQASLAMGGGEPAYQGCARQGHLLAELQPPLQWRGHWDLMQADLALTLAPNYQSTLLLVRQQGPEVLYEGAWQPTADGLTVLFNRRNGMGVREAIPFRLQSNRLTADYRLLNGGQVDFDSPLSLVPGTLGSRQAAQPVPDTPPAAVLPVSLSAASTADPQVEQALRDYFVMSRSDPHQASYRYGLLDLNGDGRPEALVQMNWCSGGQCVWLIFQGQAQGYRFAARIEALAEPFYVASHTQRGWHDLLAPGMAGAWVQLSHDGISYPVRTNGAPLASASLLEGATKVAFGQGTWRHLP</sequence>
<keyword evidence="3" id="KW-1185">Reference proteome</keyword>
<evidence type="ECO:0000313" key="3">
    <source>
        <dbReference type="Proteomes" id="UP001501321"/>
    </source>
</evidence>
<accession>A0ABP8PXR5</accession>
<feature type="signal peptide" evidence="1">
    <location>
        <begin position="1"/>
        <end position="21"/>
    </location>
</feature>
<proteinExistence type="predicted"/>
<keyword evidence="1" id="KW-0732">Signal</keyword>
<evidence type="ECO:0000256" key="1">
    <source>
        <dbReference type="SAM" id="SignalP"/>
    </source>
</evidence>
<comment type="caution">
    <text evidence="2">The sequence shown here is derived from an EMBL/GenBank/DDBJ whole genome shotgun (WGS) entry which is preliminary data.</text>
</comment>
<feature type="chain" id="PRO_5047044094" evidence="1">
    <location>
        <begin position="22"/>
        <end position="508"/>
    </location>
</feature>
<gene>
    <name evidence="2" type="ORF">GCM10023095_05700</name>
</gene>
<dbReference type="PROSITE" id="PS51257">
    <property type="entry name" value="PROKAR_LIPOPROTEIN"/>
    <property type="match status" value="1"/>
</dbReference>
<dbReference type="EMBL" id="BAABFC010000003">
    <property type="protein sequence ID" value="GAA4494300.1"/>
    <property type="molecule type" value="Genomic_DNA"/>
</dbReference>